<dbReference type="CDD" id="cd00067">
    <property type="entry name" value="GAL4"/>
    <property type="match status" value="1"/>
</dbReference>
<keyword evidence="5" id="KW-1185">Reference proteome</keyword>
<feature type="domain" description="Zn(2)-C6 fungal-type" evidence="3">
    <location>
        <begin position="12"/>
        <end position="42"/>
    </location>
</feature>
<evidence type="ECO:0000313" key="4">
    <source>
        <dbReference type="EMBL" id="ODQ47562.1"/>
    </source>
</evidence>
<dbReference type="GeneID" id="30180653"/>
<dbReference type="PROSITE" id="PS50048">
    <property type="entry name" value="ZN2_CY6_FUNGAL_2"/>
    <property type="match status" value="1"/>
</dbReference>
<dbReference type="InterPro" id="IPR036864">
    <property type="entry name" value="Zn2-C6_fun-type_DNA-bd_sf"/>
</dbReference>
<accession>A0A1E3NN78</accession>
<dbReference type="RefSeq" id="XP_019018675.1">
    <property type="nucleotide sequence ID" value="XM_019163966.1"/>
</dbReference>
<dbReference type="PANTHER" id="PTHR31001">
    <property type="entry name" value="UNCHARACTERIZED TRANSCRIPTIONAL REGULATORY PROTEIN"/>
    <property type="match status" value="1"/>
</dbReference>
<dbReference type="Pfam" id="PF00172">
    <property type="entry name" value="Zn_clus"/>
    <property type="match status" value="1"/>
</dbReference>
<sequence length="611" mass="71347">MTKISRKRPISSCKYCYKHKVKCDRGNPCGNCIRLNNSSCEYNFQSFLHHDLKNQKSTEKRNSSIVTYPSNALFPHLGSMMRKFIMNSISNKTASCIGFFDFSKEADSEYFRVHIHELLPEKKTLTKCFSMYWNCIHPLLPILDESAICKKFESFLKENNLAEKEEVYEPQFLIVIFAVLFSTTIQLELIISDSEKRKELQCQKDKCYVGFKRLLALLNFPNVPSFECVSSSLIVYEVGTFCYRQIAFEICVLCKTLCSMGIHLATNNNKATMQGITLRKQVMWHTAHKIETMSTIWCGSLPNANLHVDIVGFPNASGSGAQSSLSVKTVNPFIASQNLIYKVLPYFSDLTIFLNVDTESDYYRSFDFTIFERKLFSLCQHFRDVQDEIVRCDTTKFEKKTNRWLIANSRNMLYRLYFLYYVCLEDKTTRSRSSSVLQNSKEIENIKNKLYKADENLYTNFLKMRKPYDGKLVEIYLVILVKDIYNQPHKRYTFEDLNESVQLLVEEKIFSADGDLRVWLVSEVLKRLDSFKKFWPESSYVIYDFLVNLWNFVESPRQTLSDETFELLLNSSSLKEANGSPLSSIIDYLPFEFANNSVEEYYHYFDFPTDF</sequence>
<dbReference type="SUPFAM" id="SSF57701">
    <property type="entry name" value="Zn2/Cys6 DNA-binding domain"/>
    <property type="match status" value="1"/>
</dbReference>
<dbReference type="AlphaFoldDB" id="A0A1E3NN78"/>
<dbReference type="SMART" id="SM00066">
    <property type="entry name" value="GAL4"/>
    <property type="match status" value="1"/>
</dbReference>
<dbReference type="CDD" id="cd12148">
    <property type="entry name" value="fungal_TF_MHR"/>
    <property type="match status" value="1"/>
</dbReference>
<reference evidence="4 5" key="1">
    <citation type="journal article" date="2016" name="Proc. Natl. Acad. Sci. U.S.A.">
        <title>Comparative genomics of biotechnologically important yeasts.</title>
        <authorList>
            <person name="Riley R."/>
            <person name="Haridas S."/>
            <person name="Wolfe K.H."/>
            <person name="Lopes M.R."/>
            <person name="Hittinger C.T."/>
            <person name="Goeker M."/>
            <person name="Salamov A.A."/>
            <person name="Wisecaver J.H."/>
            <person name="Long T.M."/>
            <person name="Calvey C.H."/>
            <person name="Aerts A.L."/>
            <person name="Barry K.W."/>
            <person name="Choi C."/>
            <person name="Clum A."/>
            <person name="Coughlan A.Y."/>
            <person name="Deshpande S."/>
            <person name="Douglass A.P."/>
            <person name="Hanson S.J."/>
            <person name="Klenk H.-P."/>
            <person name="LaButti K.M."/>
            <person name="Lapidus A."/>
            <person name="Lindquist E.A."/>
            <person name="Lipzen A.M."/>
            <person name="Meier-Kolthoff J.P."/>
            <person name="Ohm R.A."/>
            <person name="Otillar R.P."/>
            <person name="Pangilinan J.L."/>
            <person name="Peng Y."/>
            <person name="Rokas A."/>
            <person name="Rosa C.A."/>
            <person name="Scheuner C."/>
            <person name="Sibirny A.A."/>
            <person name="Slot J.C."/>
            <person name="Stielow J.B."/>
            <person name="Sun H."/>
            <person name="Kurtzman C.P."/>
            <person name="Blackwell M."/>
            <person name="Grigoriev I.V."/>
            <person name="Jeffries T.W."/>
        </authorList>
    </citation>
    <scope>NUCLEOTIDE SEQUENCE [LARGE SCALE GENOMIC DNA]</scope>
    <source>
        <strain evidence="4 5">NRRL Y-2026</strain>
    </source>
</reference>
<dbReference type="PANTHER" id="PTHR31001:SF40">
    <property type="entry name" value="ZN(II)2CYS6 TRANSCRIPTION FACTOR (EUROFUNG)"/>
    <property type="match status" value="1"/>
</dbReference>
<protein>
    <recommendedName>
        <fullName evidence="3">Zn(2)-C6 fungal-type domain-containing protein</fullName>
    </recommendedName>
</protein>
<evidence type="ECO:0000259" key="3">
    <source>
        <dbReference type="PROSITE" id="PS50048"/>
    </source>
</evidence>
<proteinExistence type="predicted"/>
<evidence type="ECO:0000256" key="2">
    <source>
        <dbReference type="ARBA" id="ARBA00023242"/>
    </source>
</evidence>
<evidence type="ECO:0000256" key="1">
    <source>
        <dbReference type="ARBA" id="ARBA00004123"/>
    </source>
</evidence>
<dbReference type="OrthoDB" id="5121955at2759"/>
<dbReference type="InterPro" id="IPR001138">
    <property type="entry name" value="Zn2Cys6_DnaBD"/>
</dbReference>
<dbReference type="GO" id="GO:0008270">
    <property type="term" value="F:zinc ion binding"/>
    <property type="evidence" value="ECO:0007669"/>
    <property type="project" value="InterPro"/>
</dbReference>
<dbReference type="GO" id="GO:0005634">
    <property type="term" value="C:nucleus"/>
    <property type="evidence" value="ECO:0007669"/>
    <property type="project" value="UniProtKB-SubCell"/>
</dbReference>
<dbReference type="Proteomes" id="UP000094455">
    <property type="component" value="Unassembled WGS sequence"/>
</dbReference>
<gene>
    <name evidence="4" type="ORF">PICMEDRAFT_71620</name>
</gene>
<evidence type="ECO:0000313" key="5">
    <source>
        <dbReference type="Proteomes" id="UP000094455"/>
    </source>
</evidence>
<dbReference type="Gene3D" id="4.10.240.10">
    <property type="entry name" value="Zn(2)-C6 fungal-type DNA-binding domain"/>
    <property type="match status" value="1"/>
</dbReference>
<dbReference type="EMBL" id="KV454002">
    <property type="protein sequence ID" value="ODQ47562.1"/>
    <property type="molecule type" value="Genomic_DNA"/>
</dbReference>
<name>A0A1E3NN78_9ASCO</name>
<organism evidence="4 5">
    <name type="scientific">Pichia membranifaciens NRRL Y-2026</name>
    <dbReference type="NCBI Taxonomy" id="763406"/>
    <lineage>
        <taxon>Eukaryota</taxon>
        <taxon>Fungi</taxon>
        <taxon>Dikarya</taxon>
        <taxon>Ascomycota</taxon>
        <taxon>Saccharomycotina</taxon>
        <taxon>Pichiomycetes</taxon>
        <taxon>Pichiales</taxon>
        <taxon>Pichiaceae</taxon>
        <taxon>Pichia</taxon>
    </lineage>
</organism>
<comment type="subcellular location">
    <subcellularLocation>
        <location evidence="1">Nucleus</location>
    </subcellularLocation>
</comment>
<keyword evidence="2" id="KW-0539">Nucleus</keyword>
<dbReference type="InterPro" id="IPR050613">
    <property type="entry name" value="Sec_Metabolite_Reg"/>
</dbReference>
<dbReference type="GO" id="GO:0000981">
    <property type="term" value="F:DNA-binding transcription factor activity, RNA polymerase II-specific"/>
    <property type="evidence" value="ECO:0007669"/>
    <property type="project" value="InterPro"/>
</dbReference>